<evidence type="ECO:0000313" key="2">
    <source>
        <dbReference type="EMBL" id="PSL09634.1"/>
    </source>
</evidence>
<evidence type="ECO:0000256" key="1">
    <source>
        <dbReference type="SAM" id="SignalP"/>
    </source>
</evidence>
<keyword evidence="1" id="KW-0732">Signal</keyword>
<proteinExistence type="predicted"/>
<keyword evidence="3" id="KW-1185">Reference proteome</keyword>
<reference evidence="2 3" key="1">
    <citation type="submission" date="2018-03" db="EMBL/GenBank/DDBJ databases">
        <title>Genomic Encyclopedia of Archaeal and Bacterial Type Strains, Phase II (KMG-II): from individual species to whole genera.</title>
        <authorList>
            <person name="Goeker M."/>
        </authorList>
    </citation>
    <scope>NUCLEOTIDE SEQUENCE [LARGE SCALE GENOMIC DNA]</scope>
    <source>
        <strain evidence="2 3">DSM 17586</strain>
    </source>
</reference>
<dbReference type="Proteomes" id="UP000242133">
    <property type="component" value="Unassembled WGS sequence"/>
</dbReference>
<feature type="chain" id="PRO_5015172340" evidence="1">
    <location>
        <begin position="29"/>
        <end position="111"/>
    </location>
</feature>
<feature type="signal peptide" evidence="1">
    <location>
        <begin position="1"/>
        <end position="28"/>
    </location>
</feature>
<dbReference type="AlphaFoldDB" id="A0A2P8EJK4"/>
<evidence type="ECO:0000313" key="3">
    <source>
        <dbReference type="Proteomes" id="UP000242133"/>
    </source>
</evidence>
<dbReference type="RefSeq" id="WP_146140027.1">
    <property type="nucleotide sequence ID" value="NZ_PYGI01000030.1"/>
</dbReference>
<name>A0A2P8EJK4_9GAMM</name>
<comment type="caution">
    <text evidence="2">The sequence shown here is derived from an EMBL/GenBank/DDBJ whole genome shotgun (WGS) entry which is preliminary data.</text>
</comment>
<accession>A0A2P8EJK4</accession>
<gene>
    <name evidence="2" type="ORF">CLV44_13013</name>
</gene>
<sequence length="111" mass="12089">MFKNISKTIVRTALVASFGILSITAAQAAEVSPEVGHISSSWWQDSSAPHTTGSAPFTVDTQNLEIGHIGWDWWSHNVHADGNSQASLSSSELTAETGHVSWQWWNKKTAI</sequence>
<protein>
    <submittedName>
        <fullName evidence="2">Uncharacterized protein</fullName>
    </submittedName>
</protein>
<dbReference type="EMBL" id="PYGI01000030">
    <property type="protein sequence ID" value="PSL09634.1"/>
    <property type="molecule type" value="Genomic_DNA"/>
</dbReference>
<organism evidence="2 3">
    <name type="scientific">Marinobacterium halophilum</name>
    <dbReference type="NCBI Taxonomy" id="267374"/>
    <lineage>
        <taxon>Bacteria</taxon>
        <taxon>Pseudomonadati</taxon>
        <taxon>Pseudomonadota</taxon>
        <taxon>Gammaproteobacteria</taxon>
        <taxon>Oceanospirillales</taxon>
        <taxon>Oceanospirillaceae</taxon>
        <taxon>Marinobacterium</taxon>
    </lineage>
</organism>